<accession>A0A7R9BUY6</accession>
<gene>
    <name evidence="2" type="ORF">NMOB1V02_LOCUS9687</name>
</gene>
<protein>
    <submittedName>
        <fullName evidence="2">Uncharacterized protein</fullName>
    </submittedName>
</protein>
<organism evidence="2">
    <name type="scientific">Notodromas monacha</name>
    <dbReference type="NCBI Taxonomy" id="399045"/>
    <lineage>
        <taxon>Eukaryota</taxon>
        <taxon>Metazoa</taxon>
        <taxon>Ecdysozoa</taxon>
        <taxon>Arthropoda</taxon>
        <taxon>Crustacea</taxon>
        <taxon>Oligostraca</taxon>
        <taxon>Ostracoda</taxon>
        <taxon>Podocopa</taxon>
        <taxon>Podocopida</taxon>
        <taxon>Cypridocopina</taxon>
        <taxon>Cypridoidea</taxon>
        <taxon>Cyprididae</taxon>
        <taxon>Notodromas</taxon>
    </lineage>
</organism>
<proteinExistence type="predicted"/>
<sequence length="94" mass="9590">MDKKSAAGFSLSAGSSKGKTSSKSGSDAAAKAAAAAAAAQNNQAMFNQSLFASTPGIGLLVLRSNFLKVRKWIGVLGHIECGSSANLFLKDEKV</sequence>
<reference evidence="2" key="1">
    <citation type="submission" date="2020-11" db="EMBL/GenBank/DDBJ databases">
        <authorList>
            <person name="Tran Van P."/>
        </authorList>
    </citation>
    <scope>NUCLEOTIDE SEQUENCE</scope>
</reference>
<evidence type="ECO:0000313" key="3">
    <source>
        <dbReference type="Proteomes" id="UP000678499"/>
    </source>
</evidence>
<dbReference type="EMBL" id="CAJPEX010003417">
    <property type="protein sequence ID" value="CAG0922207.1"/>
    <property type="molecule type" value="Genomic_DNA"/>
</dbReference>
<keyword evidence="3" id="KW-1185">Reference proteome</keyword>
<dbReference type="AlphaFoldDB" id="A0A7R9BUY6"/>
<dbReference type="Proteomes" id="UP000678499">
    <property type="component" value="Unassembled WGS sequence"/>
</dbReference>
<dbReference type="EMBL" id="OA885454">
    <property type="protein sequence ID" value="CAD7282055.1"/>
    <property type="molecule type" value="Genomic_DNA"/>
</dbReference>
<feature type="region of interest" description="Disordered" evidence="1">
    <location>
        <begin position="1"/>
        <end position="25"/>
    </location>
</feature>
<evidence type="ECO:0000256" key="1">
    <source>
        <dbReference type="SAM" id="MobiDB-lite"/>
    </source>
</evidence>
<evidence type="ECO:0000313" key="2">
    <source>
        <dbReference type="EMBL" id="CAD7282055.1"/>
    </source>
</evidence>
<name>A0A7R9BUY6_9CRUS</name>